<proteinExistence type="predicted"/>
<evidence type="ECO:0000313" key="2">
    <source>
        <dbReference type="Proteomes" id="UP000324222"/>
    </source>
</evidence>
<protein>
    <submittedName>
        <fullName evidence="1">Uncharacterized protein</fullName>
    </submittedName>
</protein>
<dbReference type="AlphaFoldDB" id="A0A5B7K308"/>
<comment type="caution">
    <text evidence="1">The sequence shown here is derived from an EMBL/GenBank/DDBJ whole genome shotgun (WGS) entry which is preliminary data.</text>
</comment>
<keyword evidence="2" id="KW-1185">Reference proteome</keyword>
<accession>A0A5B7K308</accession>
<organism evidence="1 2">
    <name type="scientific">Portunus trituberculatus</name>
    <name type="common">Swimming crab</name>
    <name type="synonym">Neptunus trituberculatus</name>
    <dbReference type="NCBI Taxonomy" id="210409"/>
    <lineage>
        <taxon>Eukaryota</taxon>
        <taxon>Metazoa</taxon>
        <taxon>Ecdysozoa</taxon>
        <taxon>Arthropoda</taxon>
        <taxon>Crustacea</taxon>
        <taxon>Multicrustacea</taxon>
        <taxon>Malacostraca</taxon>
        <taxon>Eumalacostraca</taxon>
        <taxon>Eucarida</taxon>
        <taxon>Decapoda</taxon>
        <taxon>Pleocyemata</taxon>
        <taxon>Brachyura</taxon>
        <taxon>Eubrachyura</taxon>
        <taxon>Portunoidea</taxon>
        <taxon>Portunidae</taxon>
        <taxon>Portuninae</taxon>
        <taxon>Portunus</taxon>
    </lineage>
</organism>
<reference evidence="1 2" key="1">
    <citation type="submission" date="2019-05" db="EMBL/GenBank/DDBJ databases">
        <title>Another draft genome of Portunus trituberculatus and its Hox gene families provides insights of decapod evolution.</title>
        <authorList>
            <person name="Jeong J.-H."/>
            <person name="Song I."/>
            <person name="Kim S."/>
            <person name="Choi T."/>
            <person name="Kim D."/>
            <person name="Ryu S."/>
            <person name="Kim W."/>
        </authorList>
    </citation>
    <scope>NUCLEOTIDE SEQUENCE [LARGE SCALE GENOMIC DNA]</scope>
    <source>
        <tissue evidence="1">Muscle</tissue>
    </source>
</reference>
<gene>
    <name evidence="1" type="ORF">E2C01_100437</name>
</gene>
<sequence>MWSSEPSAFNYITMSHTVRGPTFGELRRKGGVKEREGSQEKVGQTWKRWMEKFNESEIFEPMPVFQRILRKARRQTPK</sequence>
<dbReference type="Proteomes" id="UP000324222">
    <property type="component" value="Unassembled WGS sequence"/>
</dbReference>
<evidence type="ECO:0000313" key="1">
    <source>
        <dbReference type="EMBL" id="MPD04732.1"/>
    </source>
</evidence>
<dbReference type="EMBL" id="VSRR010142479">
    <property type="protein sequence ID" value="MPD04732.1"/>
    <property type="molecule type" value="Genomic_DNA"/>
</dbReference>
<name>A0A5B7K308_PORTR</name>